<dbReference type="OrthoDB" id="9799703at2"/>
<dbReference type="GO" id="GO:0004519">
    <property type="term" value="F:endonuclease activity"/>
    <property type="evidence" value="ECO:0007669"/>
    <property type="project" value="UniProtKB-KW"/>
</dbReference>
<dbReference type="RefSeq" id="WP_145813567.1">
    <property type="nucleotide sequence ID" value="NZ_VIVK01000002.1"/>
</dbReference>
<dbReference type="CDD" id="cd06260">
    <property type="entry name" value="DUF820-like"/>
    <property type="match status" value="1"/>
</dbReference>
<dbReference type="Gene3D" id="3.90.1570.10">
    <property type="entry name" value="tt1808, chain A"/>
    <property type="match status" value="1"/>
</dbReference>
<feature type="domain" description="Putative restriction endonuclease" evidence="1">
    <location>
        <begin position="13"/>
        <end position="165"/>
    </location>
</feature>
<gene>
    <name evidence="2" type="ORF">FB561_6216</name>
</gene>
<dbReference type="PANTHER" id="PTHR35400:SF3">
    <property type="entry name" value="SLL1072 PROTEIN"/>
    <property type="match status" value="1"/>
</dbReference>
<dbReference type="InterPro" id="IPR008538">
    <property type="entry name" value="Uma2"/>
</dbReference>
<name>A0A561B735_9ACTN</name>
<organism evidence="2 3">
    <name type="scientific">Kribbella amoyensis</name>
    <dbReference type="NCBI Taxonomy" id="996641"/>
    <lineage>
        <taxon>Bacteria</taxon>
        <taxon>Bacillati</taxon>
        <taxon>Actinomycetota</taxon>
        <taxon>Actinomycetes</taxon>
        <taxon>Propionibacteriales</taxon>
        <taxon>Kribbellaceae</taxon>
        <taxon>Kribbella</taxon>
    </lineage>
</organism>
<evidence type="ECO:0000259" key="1">
    <source>
        <dbReference type="Pfam" id="PF05685"/>
    </source>
</evidence>
<dbReference type="InterPro" id="IPR011335">
    <property type="entry name" value="Restrct_endonuc-II-like"/>
</dbReference>
<protein>
    <submittedName>
        <fullName evidence="2">Uma2 family endonuclease</fullName>
    </submittedName>
</protein>
<comment type="caution">
    <text evidence="2">The sequence shown here is derived from an EMBL/GenBank/DDBJ whole genome shotgun (WGS) entry which is preliminary data.</text>
</comment>
<dbReference type="EMBL" id="VIVK01000002">
    <property type="protein sequence ID" value="TWD74784.1"/>
    <property type="molecule type" value="Genomic_DNA"/>
</dbReference>
<dbReference type="Proteomes" id="UP000318380">
    <property type="component" value="Unassembled WGS sequence"/>
</dbReference>
<keyword evidence="2" id="KW-0255">Endonuclease</keyword>
<sequence>MRNLDPGGFTPADLAALPDDGRRYELVDGQLLVTPAPQFIHQRAVVRLTTLLESSCPDGLEVLVAPFDFRPTSGRCLQPDVLVRQSEDVARSSVTRLQLAVEVLSPSTRSVDLLLKRGLYEQAGVESYWLFDPEQEELTVLELVDGSYVEWAVVQGAKEFSTQRPFDVRVVPADLVRRSHRQAV</sequence>
<evidence type="ECO:0000313" key="2">
    <source>
        <dbReference type="EMBL" id="TWD74784.1"/>
    </source>
</evidence>
<dbReference type="SUPFAM" id="SSF52980">
    <property type="entry name" value="Restriction endonuclease-like"/>
    <property type="match status" value="1"/>
</dbReference>
<keyword evidence="2" id="KW-0378">Hydrolase</keyword>
<keyword evidence="2" id="KW-0540">Nuclease</keyword>
<accession>A0A561B735</accession>
<proteinExistence type="predicted"/>
<dbReference type="Pfam" id="PF05685">
    <property type="entry name" value="Uma2"/>
    <property type="match status" value="1"/>
</dbReference>
<dbReference type="InterPro" id="IPR012296">
    <property type="entry name" value="Nuclease_put_TT1808"/>
</dbReference>
<dbReference type="AlphaFoldDB" id="A0A561B735"/>
<keyword evidence="3" id="KW-1185">Reference proteome</keyword>
<reference evidence="2 3" key="1">
    <citation type="submission" date="2019-06" db="EMBL/GenBank/DDBJ databases">
        <title>Sequencing the genomes of 1000 actinobacteria strains.</title>
        <authorList>
            <person name="Klenk H.-P."/>
        </authorList>
    </citation>
    <scope>NUCLEOTIDE SEQUENCE [LARGE SCALE GENOMIC DNA]</scope>
    <source>
        <strain evidence="2 3">DSM 24683</strain>
    </source>
</reference>
<evidence type="ECO:0000313" key="3">
    <source>
        <dbReference type="Proteomes" id="UP000318380"/>
    </source>
</evidence>
<dbReference type="PANTHER" id="PTHR35400">
    <property type="entry name" value="SLR1083 PROTEIN"/>
    <property type="match status" value="1"/>
</dbReference>